<gene>
    <name evidence="1" type="ORF">H9652_14650</name>
</gene>
<organism evidence="1 2">
    <name type="scientific">Oerskovia rustica</name>
    <dbReference type="NCBI Taxonomy" id="2762237"/>
    <lineage>
        <taxon>Bacteria</taxon>
        <taxon>Bacillati</taxon>
        <taxon>Actinomycetota</taxon>
        <taxon>Actinomycetes</taxon>
        <taxon>Micrococcales</taxon>
        <taxon>Cellulomonadaceae</taxon>
        <taxon>Oerskovia</taxon>
    </lineage>
</organism>
<protein>
    <recommendedName>
        <fullName evidence="3">MFS transporter</fullName>
    </recommendedName>
</protein>
<reference evidence="1 2" key="1">
    <citation type="submission" date="2020-08" db="EMBL/GenBank/DDBJ databases">
        <title>A Genomic Blueprint of the Chicken Gut Microbiome.</title>
        <authorList>
            <person name="Gilroy R."/>
            <person name="Ravi A."/>
            <person name="Getino M."/>
            <person name="Pursley I."/>
            <person name="Horton D.L."/>
            <person name="Alikhan N.-F."/>
            <person name="Baker D."/>
            <person name="Gharbi K."/>
            <person name="Hall N."/>
            <person name="Watson M."/>
            <person name="Adriaenssens E.M."/>
            <person name="Foster-Nyarko E."/>
            <person name="Jarju S."/>
            <person name="Secka A."/>
            <person name="Antonio M."/>
            <person name="Oren A."/>
            <person name="Chaudhuri R."/>
            <person name="La Ragione R.M."/>
            <person name="Hildebrand F."/>
            <person name="Pallen M.J."/>
        </authorList>
    </citation>
    <scope>NUCLEOTIDE SEQUENCE [LARGE SCALE GENOMIC DNA]</scope>
    <source>
        <strain evidence="1 2">Sa4CUA1</strain>
    </source>
</reference>
<comment type="caution">
    <text evidence="1">The sequence shown here is derived from an EMBL/GenBank/DDBJ whole genome shotgun (WGS) entry which is preliminary data.</text>
</comment>
<name>A0ABR8RVJ8_9CELL</name>
<proteinExistence type="predicted"/>
<evidence type="ECO:0000313" key="1">
    <source>
        <dbReference type="EMBL" id="MBD7951642.1"/>
    </source>
</evidence>
<accession>A0ABR8RVJ8</accession>
<dbReference type="RefSeq" id="WP_191796910.1">
    <property type="nucleotide sequence ID" value="NZ_JACSQQ010000027.1"/>
</dbReference>
<evidence type="ECO:0000313" key="2">
    <source>
        <dbReference type="Proteomes" id="UP000641803"/>
    </source>
</evidence>
<dbReference type="EMBL" id="JACSQQ010000027">
    <property type="protein sequence ID" value="MBD7951642.1"/>
    <property type="molecule type" value="Genomic_DNA"/>
</dbReference>
<evidence type="ECO:0008006" key="3">
    <source>
        <dbReference type="Google" id="ProtNLM"/>
    </source>
</evidence>
<keyword evidence="2" id="KW-1185">Reference proteome</keyword>
<sequence length="122" mass="12356">MPLALAAPPAAALAGVCAAWVAIGAGWSSVETPGRLVRRVVDRRDLHLAFAAQFSLSHACWLVACPLAGRLGTCGLARAATTPAVVAVAATVLARVLWPASADWAGQLPRAGPGRTGTRVGP</sequence>
<dbReference type="Proteomes" id="UP000641803">
    <property type="component" value="Unassembled WGS sequence"/>
</dbReference>